<protein>
    <submittedName>
        <fullName evidence="1">16885_t:CDS:1</fullName>
    </submittedName>
</protein>
<organism evidence="1 2">
    <name type="scientific">Racocetra fulgida</name>
    <dbReference type="NCBI Taxonomy" id="60492"/>
    <lineage>
        <taxon>Eukaryota</taxon>
        <taxon>Fungi</taxon>
        <taxon>Fungi incertae sedis</taxon>
        <taxon>Mucoromycota</taxon>
        <taxon>Glomeromycotina</taxon>
        <taxon>Glomeromycetes</taxon>
        <taxon>Diversisporales</taxon>
        <taxon>Gigasporaceae</taxon>
        <taxon>Racocetra</taxon>
    </lineage>
</organism>
<proteinExistence type="predicted"/>
<keyword evidence="2" id="KW-1185">Reference proteome</keyword>
<dbReference type="Proteomes" id="UP000789396">
    <property type="component" value="Unassembled WGS sequence"/>
</dbReference>
<comment type="caution">
    <text evidence="1">The sequence shown here is derived from an EMBL/GenBank/DDBJ whole genome shotgun (WGS) entry which is preliminary data.</text>
</comment>
<name>A0A9N9JHY1_9GLOM</name>
<sequence>LFLTSSHNTELISVTHELSTPTRMNLLQVDDQEKFQERVEKKICFNKTMSLAKQAIALQ</sequence>
<evidence type="ECO:0000313" key="1">
    <source>
        <dbReference type="EMBL" id="CAG8779479.1"/>
    </source>
</evidence>
<accession>A0A9N9JHY1</accession>
<reference evidence="1" key="1">
    <citation type="submission" date="2021-06" db="EMBL/GenBank/DDBJ databases">
        <authorList>
            <person name="Kallberg Y."/>
            <person name="Tangrot J."/>
            <person name="Rosling A."/>
        </authorList>
    </citation>
    <scope>NUCLEOTIDE SEQUENCE</scope>
    <source>
        <strain evidence="1">IN212</strain>
    </source>
</reference>
<gene>
    <name evidence="1" type="ORF">RFULGI_LOCUS15682</name>
</gene>
<feature type="non-terminal residue" evidence="1">
    <location>
        <position position="1"/>
    </location>
</feature>
<evidence type="ECO:0000313" key="2">
    <source>
        <dbReference type="Proteomes" id="UP000789396"/>
    </source>
</evidence>
<dbReference type="AlphaFoldDB" id="A0A9N9JHY1"/>
<feature type="non-terminal residue" evidence="1">
    <location>
        <position position="59"/>
    </location>
</feature>
<dbReference type="EMBL" id="CAJVPZ010051697">
    <property type="protein sequence ID" value="CAG8779479.1"/>
    <property type="molecule type" value="Genomic_DNA"/>
</dbReference>